<evidence type="ECO:0000256" key="3">
    <source>
        <dbReference type="ARBA" id="ARBA00022737"/>
    </source>
</evidence>
<dbReference type="UniPathway" id="UPA00084">
    <property type="reaction ID" value="UER00503"/>
</dbReference>
<keyword evidence="9" id="KW-1185">Reference proteome</keyword>
<dbReference type="GO" id="GO:0005739">
    <property type="term" value="C:mitochondrion"/>
    <property type="evidence" value="ECO:0007669"/>
    <property type="project" value="UniProtKB-SubCell"/>
</dbReference>
<dbReference type="CDD" id="cd09135">
    <property type="entry name" value="PLDc_PGS1_euk_1"/>
    <property type="match status" value="1"/>
</dbReference>
<keyword evidence="2 7" id="KW-0808">Transferase</keyword>
<dbReference type="Proteomes" id="UP000243876">
    <property type="component" value="Unassembled WGS sequence"/>
</dbReference>
<comment type="function">
    <text evidence="7">Functions in the biosynthesis of the anionic phospholipids phosphatidylglycerol and cardiolipin.</text>
</comment>
<dbReference type="GO" id="GO:0032049">
    <property type="term" value="P:cardiolipin biosynthetic process"/>
    <property type="evidence" value="ECO:0007669"/>
    <property type="project" value="InterPro"/>
</dbReference>
<name>A0A0D6EFH7_SPOSA</name>
<dbReference type="OrthoDB" id="10250191at2759"/>
<evidence type="ECO:0000256" key="5">
    <source>
        <dbReference type="ARBA" id="ARBA00023209"/>
    </source>
</evidence>
<dbReference type="GO" id="GO:0005524">
    <property type="term" value="F:ATP binding"/>
    <property type="evidence" value="ECO:0007669"/>
    <property type="project" value="UniProtKB-KW"/>
</dbReference>
<evidence type="ECO:0000313" key="8">
    <source>
        <dbReference type="EMBL" id="CEQ38641.1"/>
    </source>
</evidence>
<organism evidence="8 9">
    <name type="scientific">Sporidiobolus salmonicolor</name>
    <name type="common">Yeast-like fungus</name>
    <name type="synonym">Sporobolomyces salmonicolor</name>
    <dbReference type="NCBI Taxonomy" id="5005"/>
    <lineage>
        <taxon>Eukaryota</taxon>
        <taxon>Fungi</taxon>
        <taxon>Dikarya</taxon>
        <taxon>Basidiomycota</taxon>
        <taxon>Pucciniomycotina</taxon>
        <taxon>Microbotryomycetes</taxon>
        <taxon>Sporidiobolales</taxon>
        <taxon>Sporidiobolaceae</taxon>
        <taxon>Sporobolomyces</taxon>
    </lineage>
</organism>
<keyword evidence="4 7" id="KW-0443">Lipid metabolism</keyword>
<dbReference type="GO" id="GO:0008444">
    <property type="term" value="F:CDP-diacylglycerol-glycerol-3-phosphate 3-phosphatidyltransferase activity"/>
    <property type="evidence" value="ECO:0007669"/>
    <property type="project" value="UniProtKB-EC"/>
</dbReference>
<dbReference type="PIRSF" id="PIRSF000850">
    <property type="entry name" value="Phospholipase_D_PSS"/>
    <property type="match status" value="1"/>
</dbReference>
<comment type="similarity">
    <text evidence="7">Belongs to the CDP-alcohol phosphatidyltransferase class-II family.</text>
</comment>
<dbReference type="EC" id="2.7.8.5" evidence="7"/>
<evidence type="ECO:0000256" key="2">
    <source>
        <dbReference type="ARBA" id="ARBA00022679"/>
    </source>
</evidence>
<keyword evidence="7" id="KW-0067">ATP-binding</keyword>
<dbReference type="PANTHER" id="PTHR12586">
    <property type="entry name" value="CDP-DIACYLGLYCEROL--SERINE O-PHOSPHATIDYLTRANSFERASE"/>
    <property type="match status" value="1"/>
</dbReference>
<reference evidence="9" key="1">
    <citation type="submission" date="2015-02" db="EMBL/GenBank/DDBJ databases">
        <authorList>
            <person name="Gon?alves P."/>
        </authorList>
    </citation>
    <scope>NUCLEOTIDE SEQUENCE [LARGE SCALE GENOMIC DNA]</scope>
</reference>
<accession>A0A0D6EFH7</accession>
<evidence type="ECO:0000256" key="6">
    <source>
        <dbReference type="ARBA" id="ARBA00023264"/>
    </source>
</evidence>
<dbReference type="SUPFAM" id="SSF56024">
    <property type="entry name" value="Phospholipase D/nuclease"/>
    <property type="match status" value="1"/>
</dbReference>
<keyword evidence="7" id="KW-0496">Mitochondrion</keyword>
<keyword evidence="5 7" id="KW-0594">Phospholipid biosynthesis</keyword>
<evidence type="ECO:0000313" key="9">
    <source>
        <dbReference type="Proteomes" id="UP000243876"/>
    </source>
</evidence>
<keyword evidence="3" id="KW-0677">Repeat</keyword>
<comment type="catalytic activity">
    <reaction evidence="7">
        <text>a CDP-1,2-diacyl-sn-glycerol + sn-glycerol 3-phosphate = a 1,2-diacyl-sn-glycero-3-phospho-(1'-sn-glycero-3'-phosphate) + CMP + H(+)</text>
        <dbReference type="Rhea" id="RHEA:12593"/>
        <dbReference type="ChEBI" id="CHEBI:15378"/>
        <dbReference type="ChEBI" id="CHEBI:57597"/>
        <dbReference type="ChEBI" id="CHEBI:58332"/>
        <dbReference type="ChEBI" id="CHEBI:60110"/>
        <dbReference type="ChEBI" id="CHEBI:60377"/>
        <dbReference type="EC" id="2.7.8.5"/>
    </reaction>
</comment>
<keyword evidence="1 7" id="KW-0444">Lipid biosynthesis</keyword>
<dbReference type="Gene3D" id="3.30.870.10">
    <property type="entry name" value="Endonuclease Chain A"/>
    <property type="match status" value="2"/>
</dbReference>
<keyword evidence="7" id="KW-0547">Nucleotide-binding</keyword>
<protein>
    <recommendedName>
        <fullName evidence="7">CDP-diacylglycerol--glycerol-3-phosphate 3-phosphatidyltransferase</fullName>
        <ecNumber evidence="7">2.7.8.5</ecNumber>
    </recommendedName>
</protein>
<keyword evidence="6 7" id="KW-1208">Phospholipid metabolism</keyword>
<dbReference type="InterPro" id="IPR016270">
    <property type="entry name" value="PGS1"/>
</dbReference>
<dbReference type="CDD" id="cd09137">
    <property type="entry name" value="PLDc_PGS1_euk_2"/>
    <property type="match status" value="1"/>
</dbReference>
<dbReference type="AlphaFoldDB" id="A0A0D6EFH7"/>
<gene>
    <name evidence="8" type="primary">SPOSA6832_00092</name>
</gene>
<dbReference type="EMBL" id="CENE01000001">
    <property type="protein sequence ID" value="CEQ38641.1"/>
    <property type="molecule type" value="Genomic_DNA"/>
</dbReference>
<comment type="subcellular location">
    <subcellularLocation>
        <location evidence="7">Mitochondrion</location>
    </subcellularLocation>
</comment>
<evidence type="ECO:0000256" key="1">
    <source>
        <dbReference type="ARBA" id="ARBA00022516"/>
    </source>
</evidence>
<feature type="non-terminal residue" evidence="8">
    <location>
        <position position="1"/>
    </location>
</feature>
<evidence type="ECO:0000256" key="4">
    <source>
        <dbReference type="ARBA" id="ARBA00023098"/>
    </source>
</evidence>
<evidence type="ECO:0000256" key="7">
    <source>
        <dbReference type="RuleBase" id="RU365024"/>
    </source>
</evidence>
<comment type="pathway">
    <text evidence="7">Phospholipid metabolism; phosphatidylglycerol biosynthesis; phosphatidylglycerol from CDP-diacylglycerol: step 1/2.</text>
</comment>
<dbReference type="PANTHER" id="PTHR12586:SF1">
    <property type="entry name" value="CDP-DIACYLGLYCEROL--GLYCEROL-3-PHOSPHATE 3-PHOSPHATIDYLTRANSFERASE, MITOCHONDRIAL"/>
    <property type="match status" value="1"/>
</dbReference>
<proteinExistence type="inferred from homology"/>
<sequence length="522" mass="58809">MLPEDCVRVLYEPKEFYARLLEKIKSARRRIFIASLYVGKEETELVAALHSALRQNPQLRLTFLVDYLRSTREHPLPSSASLLGSLAAAFPQQVDLRLFHTPSLAGWQKKWVPKRFNEGWGLQHMKCYGFDDDVIMSGANLSRDYFTNRQDRYIEFRSHPPLADFFDSLLTLVSSYSFRILARDTSTSHPSISITWPSSNPIPTAPFDTPASIPAYTSHAHDSLLSLLAKWTSLPPTSLSSPLPPFLPTPASTPPSSAALAANPILSPSSPYDTTLRPVLQMGPFNLTQETDQVVPEIFRAANALATAPGGKSTTIDWTSGYFGLREQYKRLVLDSKAQIRIVSASPEANGFFNSRGVSRFIPPAYTYFSQQFYSEIVDQAERRKREPHVEMREWRRDGWTYHAKGIWLTPALSNRLSSPLDASPLADANDRDDELVHLHPLPPYLTLIGSSNYGGRSAQRDLEANVLVTTHSAQLRRELERELRGIRWFADGLVEPALFERTERKVPWGVRVAARAIETML</sequence>